<dbReference type="AlphaFoldDB" id="A0A0E9UEX9"/>
<sequence>MQELRISLEYYKNGQQIIEQDSAL</sequence>
<proteinExistence type="predicted"/>
<dbReference type="EMBL" id="GBXM01045069">
    <property type="protein sequence ID" value="JAH63508.1"/>
    <property type="molecule type" value="Transcribed_RNA"/>
</dbReference>
<reference evidence="1" key="1">
    <citation type="submission" date="2014-11" db="EMBL/GenBank/DDBJ databases">
        <authorList>
            <person name="Amaro Gonzalez C."/>
        </authorList>
    </citation>
    <scope>NUCLEOTIDE SEQUENCE</scope>
</reference>
<evidence type="ECO:0000313" key="1">
    <source>
        <dbReference type="EMBL" id="JAH63508.1"/>
    </source>
</evidence>
<organism evidence="1">
    <name type="scientific">Anguilla anguilla</name>
    <name type="common">European freshwater eel</name>
    <name type="synonym">Muraena anguilla</name>
    <dbReference type="NCBI Taxonomy" id="7936"/>
    <lineage>
        <taxon>Eukaryota</taxon>
        <taxon>Metazoa</taxon>
        <taxon>Chordata</taxon>
        <taxon>Craniata</taxon>
        <taxon>Vertebrata</taxon>
        <taxon>Euteleostomi</taxon>
        <taxon>Actinopterygii</taxon>
        <taxon>Neopterygii</taxon>
        <taxon>Teleostei</taxon>
        <taxon>Anguilliformes</taxon>
        <taxon>Anguillidae</taxon>
        <taxon>Anguilla</taxon>
    </lineage>
</organism>
<name>A0A0E9UEX9_ANGAN</name>
<accession>A0A0E9UEX9</accession>
<protein>
    <submittedName>
        <fullName evidence="1">Uncharacterized protein</fullName>
    </submittedName>
</protein>
<reference evidence="1" key="2">
    <citation type="journal article" date="2015" name="Fish Shellfish Immunol.">
        <title>Early steps in the European eel (Anguilla anguilla)-Vibrio vulnificus interaction in the gills: Role of the RtxA13 toxin.</title>
        <authorList>
            <person name="Callol A."/>
            <person name="Pajuelo D."/>
            <person name="Ebbesson L."/>
            <person name="Teles M."/>
            <person name="MacKenzie S."/>
            <person name="Amaro C."/>
        </authorList>
    </citation>
    <scope>NUCLEOTIDE SEQUENCE</scope>
</reference>